<organism evidence="2 3">
    <name type="scientific">Amycolatopsis oliviviridis</name>
    <dbReference type="NCBI Taxonomy" id="1471590"/>
    <lineage>
        <taxon>Bacteria</taxon>
        <taxon>Bacillati</taxon>
        <taxon>Actinomycetota</taxon>
        <taxon>Actinomycetes</taxon>
        <taxon>Pseudonocardiales</taxon>
        <taxon>Pseudonocardiaceae</taxon>
        <taxon>Amycolatopsis</taxon>
    </lineage>
</organism>
<gene>
    <name evidence="2" type="ORF">GCM10017790_79820</name>
</gene>
<feature type="region of interest" description="Disordered" evidence="1">
    <location>
        <begin position="55"/>
        <end position="105"/>
    </location>
</feature>
<reference evidence="3" key="1">
    <citation type="journal article" date="2019" name="Int. J. Syst. Evol. Microbiol.">
        <title>The Global Catalogue of Microorganisms (GCM) 10K type strain sequencing project: providing services to taxonomists for standard genome sequencing and annotation.</title>
        <authorList>
            <consortium name="The Broad Institute Genomics Platform"/>
            <consortium name="The Broad Institute Genome Sequencing Center for Infectious Disease"/>
            <person name="Wu L."/>
            <person name="Ma J."/>
        </authorList>
    </citation>
    <scope>NUCLEOTIDE SEQUENCE [LARGE SCALE GENOMIC DNA]</scope>
    <source>
        <strain evidence="3">CGMCC 4.7683</strain>
    </source>
</reference>
<dbReference type="EMBL" id="BNAY01000014">
    <property type="protein sequence ID" value="GHH36675.1"/>
    <property type="molecule type" value="Genomic_DNA"/>
</dbReference>
<evidence type="ECO:0000256" key="1">
    <source>
        <dbReference type="SAM" id="MobiDB-lite"/>
    </source>
</evidence>
<evidence type="ECO:0000313" key="3">
    <source>
        <dbReference type="Proteomes" id="UP000635387"/>
    </source>
</evidence>
<dbReference type="Proteomes" id="UP000635387">
    <property type="component" value="Unassembled WGS sequence"/>
</dbReference>
<keyword evidence="3" id="KW-1185">Reference proteome</keyword>
<accession>A0ABQ3MAJ4</accession>
<feature type="compositionally biased region" description="Basic and acidic residues" evidence="1">
    <location>
        <begin position="82"/>
        <end position="97"/>
    </location>
</feature>
<comment type="caution">
    <text evidence="2">The sequence shown here is derived from an EMBL/GenBank/DDBJ whole genome shotgun (WGS) entry which is preliminary data.</text>
</comment>
<name>A0ABQ3MAJ4_9PSEU</name>
<sequence length="105" mass="11912">MVVGEFAADLPHPLRARALFGLTPGRPFPQTGLPYSHEQFSIMGIDFREGTVWRSEPDHQEGDYDAEQSIDHFTRPHGRYASNKEPHWEYGKPERPVRSPPTGAV</sequence>
<protein>
    <submittedName>
        <fullName evidence="2">Uncharacterized protein</fullName>
    </submittedName>
</protein>
<proteinExistence type="predicted"/>
<evidence type="ECO:0000313" key="2">
    <source>
        <dbReference type="EMBL" id="GHH36675.1"/>
    </source>
</evidence>